<dbReference type="CDD" id="cd17506">
    <property type="entry name" value="Ubl_SAMP2_like"/>
    <property type="match status" value="1"/>
</dbReference>
<gene>
    <name evidence="1" type="ORF">DRJ04_03790</name>
</gene>
<sequence>MKVKVKNKIYQFNIKLKAKELLRKLNLQSQSSIVVRNGEVITEDEYIQPEDEVEIIDAISGG</sequence>
<dbReference type="InterPro" id="IPR016155">
    <property type="entry name" value="Mopterin_synth/thiamin_S_b"/>
</dbReference>
<dbReference type="SUPFAM" id="SSF54285">
    <property type="entry name" value="MoaD/ThiS"/>
    <property type="match status" value="1"/>
</dbReference>
<protein>
    <submittedName>
        <fullName evidence="1">Thiamine biosynthesis protein ThiS</fullName>
    </submittedName>
</protein>
<evidence type="ECO:0000313" key="2">
    <source>
        <dbReference type="Proteomes" id="UP000280417"/>
    </source>
</evidence>
<dbReference type="EMBL" id="QMQA01000081">
    <property type="protein sequence ID" value="RLE13699.1"/>
    <property type="molecule type" value="Genomic_DNA"/>
</dbReference>
<dbReference type="InterPro" id="IPR012675">
    <property type="entry name" value="Beta-grasp_dom_sf"/>
</dbReference>
<reference evidence="1 2" key="1">
    <citation type="submission" date="2018-06" db="EMBL/GenBank/DDBJ databases">
        <title>Extensive metabolic versatility and redundancy in microbially diverse, dynamic hydrothermal sediments.</title>
        <authorList>
            <person name="Dombrowski N."/>
            <person name="Teske A."/>
            <person name="Baker B.J."/>
        </authorList>
    </citation>
    <scope>NUCLEOTIDE SEQUENCE [LARGE SCALE GENOMIC DNA]</scope>
    <source>
        <strain evidence="1">B3_G15</strain>
    </source>
</reference>
<comment type="caution">
    <text evidence="1">The sequence shown here is derived from an EMBL/GenBank/DDBJ whole genome shotgun (WGS) entry which is preliminary data.</text>
</comment>
<dbReference type="AlphaFoldDB" id="A0A662DHU9"/>
<dbReference type="InterPro" id="IPR003749">
    <property type="entry name" value="ThiS/MoaD-like"/>
</dbReference>
<proteinExistence type="predicted"/>
<accession>A0A662DHU9</accession>
<dbReference type="Proteomes" id="UP000280417">
    <property type="component" value="Unassembled WGS sequence"/>
</dbReference>
<organism evidence="1 2">
    <name type="scientific">Aerophobetes bacterium</name>
    <dbReference type="NCBI Taxonomy" id="2030807"/>
    <lineage>
        <taxon>Bacteria</taxon>
        <taxon>Candidatus Aerophobota</taxon>
    </lineage>
</organism>
<dbReference type="Pfam" id="PF02597">
    <property type="entry name" value="ThiS"/>
    <property type="match status" value="1"/>
</dbReference>
<name>A0A662DHU9_UNCAE</name>
<dbReference type="Gene3D" id="3.10.20.30">
    <property type="match status" value="1"/>
</dbReference>
<evidence type="ECO:0000313" key="1">
    <source>
        <dbReference type="EMBL" id="RLE13699.1"/>
    </source>
</evidence>